<dbReference type="Pfam" id="PF08241">
    <property type="entry name" value="Methyltransf_11"/>
    <property type="match status" value="1"/>
</dbReference>
<name>A0A163EUF0_9BACL</name>
<dbReference type="STRING" id="59843.A3958_00805"/>
<dbReference type="Proteomes" id="UP000076796">
    <property type="component" value="Unassembled WGS sequence"/>
</dbReference>
<keyword evidence="2" id="KW-0489">Methyltransferase</keyword>
<dbReference type="GO" id="GO:0008757">
    <property type="term" value="F:S-adenosylmethionine-dependent methyltransferase activity"/>
    <property type="evidence" value="ECO:0007669"/>
    <property type="project" value="InterPro"/>
</dbReference>
<dbReference type="PANTHER" id="PTHR43861">
    <property type="entry name" value="TRANS-ACONITATE 2-METHYLTRANSFERASE-RELATED"/>
    <property type="match status" value="1"/>
</dbReference>
<dbReference type="InterPro" id="IPR029063">
    <property type="entry name" value="SAM-dependent_MTases_sf"/>
</dbReference>
<dbReference type="SUPFAM" id="SSF53335">
    <property type="entry name" value="S-adenosyl-L-methionine-dependent methyltransferases"/>
    <property type="match status" value="1"/>
</dbReference>
<keyword evidence="3" id="KW-1185">Reference proteome</keyword>
<evidence type="ECO:0000313" key="3">
    <source>
        <dbReference type="Proteomes" id="UP000076796"/>
    </source>
</evidence>
<evidence type="ECO:0000259" key="1">
    <source>
        <dbReference type="Pfam" id="PF08241"/>
    </source>
</evidence>
<proteinExistence type="predicted"/>
<comment type="caution">
    <text evidence="2">The sequence shown here is derived from an EMBL/GenBank/DDBJ whole genome shotgun (WGS) entry which is preliminary data.</text>
</comment>
<dbReference type="PANTHER" id="PTHR43861:SF1">
    <property type="entry name" value="TRANS-ACONITATE 2-METHYLTRANSFERASE"/>
    <property type="match status" value="1"/>
</dbReference>
<dbReference type="AlphaFoldDB" id="A0A163EUF0"/>
<dbReference type="GO" id="GO:0032259">
    <property type="term" value="P:methylation"/>
    <property type="evidence" value="ECO:0007669"/>
    <property type="project" value="UniProtKB-KW"/>
</dbReference>
<reference evidence="2" key="1">
    <citation type="journal article" date="2016" name="Genome Announc.">
        <title>Draft genomes of two strains of Paenibacillus glucanolyticus with capability to degrade lignocellulose.</title>
        <authorList>
            <person name="Mathews S.L."/>
            <person name="Pawlak J."/>
            <person name="Grunden A.M."/>
        </authorList>
    </citation>
    <scope>NUCLEOTIDE SEQUENCE [LARGE SCALE GENOMIC DNA]</scope>
    <source>
        <strain evidence="2">SLM1</strain>
    </source>
</reference>
<dbReference type="Gene3D" id="3.40.50.150">
    <property type="entry name" value="Vaccinia Virus protein VP39"/>
    <property type="match status" value="1"/>
</dbReference>
<protein>
    <submittedName>
        <fullName evidence="2">Methyltransferase type 11</fullName>
    </submittedName>
</protein>
<dbReference type="CDD" id="cd02440">
    <property type="entry name" value="AdoMet_MTases"/>
    <property type="match status" value="1"/>
</dbReference>
<sequence length="256" mass="29459">MYKRGVISMNIHSVYETNSSYWNTKGNDHLRAIVLPFYGAFITEEKCQLFGDVSGKKMLEIGCGNGQSLQYQGERHASELWGIDISEKQIEKAKQHLTACGLSAKWICSPMEEECSIPVDYFDYVYSIYAIGWTTDLEGTFRRIASYLKKDGIFIFSWSHPIHKCVVEENNTFSFNKSYFDESWYSVSPDFCQGVLTLSDRKLSTYINALAKSGFVIEQMVEETENEITQLHDENNDFVKRAKMFPVTFVIKARKL</sequence>
<dbReference type="EMBL" id="LWMH01000002">
    <property type="protein sequence ID" value="KZS44024.1"/>
    <property type="molecule type" value="Genomic_DNA"/>
</dbReference>
<organism evidence="2 3">
    <name type="scientific">Paenibacillus glucanolyticus</name>
    <dbReference type="NCBI Taxonomy" id="59843"/>
    <lineage>
        <taxon>Bacteria</taxon>
        <taxon>Bacillati</taxon>
        <taxon>Bacillota</taxon>
        <taxon>Bacilli</taxon>
        <taxon>Bacillales</taxon>
        <taxon>Paenibacillaceae</taxon>
        <taxon>Paenibacillus</taxon>
    </lineage>
</organism>
<accession>A0A163EUF0</accession>
<feature type="domain" description="Methyltransferase type 11" evidence="1">
    <location>
        <begin position="59"/>
        <end position="156"/>
    </location>
</feature>
<keyword evidence="2" id="KW-0808">Transferase</keyword>
<evidence type="ECO:0000313" key="2">
    <source>
        <dbReference type="EMBL" id="KZS44024.1"/>
    </source>
</evidence>
<gene>
    <name evidence="2" type="ORF">AWU65_28535</name>
</gene>
<dbReference type="InterPro" id="IPR013216">
    <property type="entry name" value="Methyltransf_11"/>
</dbReference>